<comment type="caution">
    <text evidence="1">The sequence shown here is derived from an EMBL/GenBank/DDBJ whole genome shotgun (WGS) entry which is preliminary data.</text>
</comment>
<dbReference type="HOGENOM" id="CLU_266160_0_0_10"/>
<dbReference type="Proteomes" id="UP000006008">
    <property type="component" value="Unassembled WGS sequence"/>
</dbReference>
<dbReference type="Gene3D" id="2.60.40.10">
    <property type="entry name" value="Immunoglobulins"/>
    <property type="match status" value="2"/>
</dbReference>
<reference evidence="1 2" key="1">
    <citation type="submission" date="2011-08" db="EMBL/GenBank/DDBJ databases">
        <title>The Genome Sequence of Alistipes indistinctus YIT 12060.</title>
        <authorList>
            <consortium name="The Broad Institute Genome Sequencing Platform"/>
            <person name="Earl A."/>
            <person name="Ward D."/>
            <person name="Feldgarden M."/>
            <person name="Gevers D."/>
            <person name="Morotomi M."/>
            <person name="Young S.K."/>
            <person name="Zeng Q."/>
            <person name="Gargeya S."/>
            <person name="Fitzgerald M."/>
            <person name="Haas B."/>
            <person name="Abouelleil A."/>
            <person name="Alvarado L."/>
            <person name="Arachchi H.M."/>
            <person name="Berlin A."/>
            <person name="Brown A."/>
            <person name="Chapman S.B."/>
            <person name="Chen Z."/>
            <person name="Dunbar C."/>
            <person name="Freedman E."/>
            <person name="Gearin G."/>
            <person name="Gellesch M."/>
            <person name="Goldberg J."/>
            <person name="Griggs A."/>
            <person name="Gujja S."/>
            <person name="Heiman D."/>
            <person name="Howarth C."/>
            <person name="Larson L."/>
            <person name="Lui A."/>
            <person name="MacDonald P.J.P."/>
            <person name="Montmayeur A."/>
            <person name="Murphy C."/>
            <person name="Neiman D."/>
            <person name="Pearson M."/>
            <person name="Priest M."/>
            <person name="Roberts A."/>
            <person name="Saif S."/>
            <person name="Shea T."/>
            <person name="Shenoy N."/>
            <person name="Sisk P."/>
            <person name="Stolte C."/>
            <person name="Sykes S."/>
            <person name="Wortman J."/>
            <person name="Nusbaum C."/>
            <person name="Birren B."/>
        </authorList>
    </citation>
    <scope>NUCLEOTIDE SEQUENCE [LARGE SCALE GENOMIC DNA]</scope>
    <source>
        <strain evidence="1 2">YIT 12060</strain>
    </source>
</reference>
<dbReference type="InterPro" id="IPR013783">
    <property type="entry name" value="Ig-like_fold"/>
</dbReference>
<protein>
    <recommendedName>
        <fullName evidence="3">BACON domain-containing protein</fullName>
    </recommendedName>
</protein>
<evidence type="ECO:0000313" key="1">
    <source>
        <dbReference type="EMBL" id="EHB92690.1"/>
    </source>
</evidence>
<dbReference type="STRING" id="742725.HMPREF9450_00894"/>
<gene>
    <name evidence="1" type="ORF">HMPREF9450_00894</name>
</gene>
<evidence type="ECO:0008006" key="3">
    <source>
        <dbReference type="Google" id="ProtNLM"/>
    </source>
</evidence>
<evidence type="ECO:0000313" key="2">
    <source>
        <dbReference type="Proteomes" id="UP000006008"/>
    </source>
</evidence>
<dbReference type="EMBL" id="ADLD01000009">
    <property type="protein sequence ID" value="EHB92690.1"/>
    <property type="molecule type" value="Genomic_DNA"/>
</dbReference>
<name>G5H751_9BACT</name>
<dbReference type="PATRIC" id="fig|742725.3.peg.948"/>
<dbReference type="AlphaFoldDB" id="G5H751"/>
<accession>G5H751</accession>
<keyword evidence="2" id="KW-1185">Reference proteome</keyword>
<proteinExistence type="predicted"/>
<sequence>MYLGATPVATSYLGSQQVYPNASLALSADLLAFAAAGGSQELTVAVEEGQMWALSVPVGWSASSQSGTGTATLTLTIDNNTTTVARSGALTVVSEDLTATCALAQAAGAKSYGEISIGAYGYGVLPAGGGTVSPTLAYSQPWTWNGVNGSGGTITSGATVAYSGSGVDAATGTVSASTKGTTESGQTTVATATVSVSLNGKSAAKEAVVFQEANSATYGNVTPKNITVADIPASGGTISEGTLATDFTQTISYTSGATRPGAVTYVWDDPVSAPSLGTTIQNRTKIGSLALRAYGEGSKNTYKATDVYQAGNYVSSLAVKASTFSYGTLGAGAASISPTVNADGAWTFTFSSGATSSEAPSSVYGIFSVGVTYSLGSVQNGFTVVDASTGTLTGTARGTEIGNARTSGIVTRKVDGVWTPAAAYNAAGTKTTSASKTAACTQEANARALSGLSAGCESSSNMPPDIRQHDWMGAAGGIFTFFCNANYSYTSGATSLEDVRSSTAYTSLGEYAGITINGNTAIIPSRGTVEGSNRYNHFTASYGGKAVSWNTGQAANARNLSSIRIAAYAADATWVQPADWGAVPAGGGYINFRRYTTYLYTSGSTIEEKNGADGDRSGMVLYEGGGWMEAWGNGGYHVMSRGVTAGERRRGTIYWTYDGLTSNHLVLYQDANVLTWNDPVISRATPVSIAAAGGTNNVASGLTYSQGGSYTSGSPASASSGGSLSYAVQTAKTGFSLSGSTVTVTNNTSTSARNGFVVRITLTLNGKTATKDITYNQAAGVQSIEYTDWATTSIDMFASPTTVAAAGGTSQMSTKATQNRTKTTKWNGIVNNTQQEKQTVSVTASYAKVSGGGSLSGAAAVSFPNNTTNAAKSGVYRATYGGKTDDTTIAQAAGTQTIERGAWITQSVQITASSTNVAAAGGSSSLSTKASQTRTVSIKWNGIVTDTQQETQTISITPTYSKQSGGGTLGGSTVSFGNNTTANIVTGVYRATYDGKTSDITINQAAGSKMYQDAKPVMYAIPETLTLAKTSGASGKFKLYMPNKRWTWNGTGTVYRELEIFTLPFAVKMDESIVTGSSKFCTISPSRIMEDGNYGSTEYVEITVTASSANTTETARSSAVGNRSIMLPDRETMVRGTCIVTQQEAGHDPGPGPGPEKASITLSLSYNQSAGTFVISASEAVRDTLRIGVTYHDDMGGGGDTFTTLNNGSTSAQGYAGGPSYPYCEIFEIDLNLTPPYDSGNAIYYW</sequence>
<dbReference type="eggNOG" id="ENOG50349ME">
    <property type="taxonomic scope" value="Bacteria"/>
</dbReference>
<organism evidence="1 2">
    <name type="scientific">Alistipes indistinctus YIT 12060</name>
    <dbReference type="NCBI Taxonomy" id="742725"/>
    <lineage>
        <taxon>Bacteria</taxon>
        <taxon>Pseudomonadati</taxon>
        <taxon>Bacteroidota</taxon>
        <taxon>Bacteroidia</taxon>
        <taxon>Bacteroidales</taxon>
        <taxon>Rikenellaceae</taxon>
        <taxon>Alistipes</taxon>
    </lineage>
</organism>